<keyword evidence="3" id="KW-0136">Cellulose degradation</keyword>
<dbReference type="PANTHER" id="PTHR31297">
    <property type="entry name" value="GLUCAN ENDO-1,6-BETA-GLUCOSIDASE B"/>
    <property type="match status" value="1"/>
</dbReference>
<evidence type="ECO:0000256" key="2">
    <source>
        <dbReference type="ARBA" id="ARBA00022801"/>
    </source>
</evidence>
<keyword evidence="2 7" id="KW-0378">Hydrolase</keyword>
<evidence type="ECO:0000256" key="6">
    <source>
        <dbReference type="ARBA" id="ARBA00023326"/>
    </source>
</evidence>
<keyword evidence="8" id="KW-0732">Signal</keyword>
<dbReference type="GO" id="GO:0005576">
    <property type="term" value="C:extracellular region"/>
    <property type="evidence" value="ECO:0007669"/>
    <property type="project" value="TreeGrafter"/>
</dbReference>
<dbReference type="Gene3D" id="3.20.20.80">
    <property type="entry name" value="Glycosidases"/>
    <property type="match status" value="1"/>
</dbReference>
<dbReference type="RefSeq" id="WP_177218767.1">
    <property type="nucleotide sequence ID" value="NZ_FONH01000001.1"/>
</dbReference>
<evidence type="ECO:0000256" key="4">
    <source>
        <dbReference type="ARBA" id="ARBA00023277"/>
    </source>
</evidence>
<reference evidence="11" key="1">
    <citation type="submission" date="2016-10" db="EMBL/GenBank/DDBJ databases">
        <authorList>
            <person name="Varghese N."/>
            <person name="Submissions S."/>
        </authorList>
    </citation>
    <scope>NUCLEOTIDE SEQUENCE [LARGE SCALE GENOMIC DNA]</scope>
    <source>
        <strain evidence="11">UNC178MFTsu3.1</strain>
    </source>
</reference>
<feature type="domain" description="Glycoside hydrolase family 5" evidence="9">
    <location>
        <begin position="50"/>
        <end position="353"/>
    </location>
</feature>
<feature type="chain" id="PRO_5011515175" evidence="8">
    <location>
        <begin position="38"/>
        <end position="390"/>
    </location>
</feature>
<dbReference type="InterPro" id="IPR001547">
    <property type="entry name" value="Glyco_hydro_5"/>
</dbReference>
<dbReference type="SUPFAM" id="SSF51445">
    <property type="entry name" value="(Trans)glycosidases"/>
    <property type="match status" value="1"/>
</dbReference>
<evidence type="ECO:0000259" key="9">
    <source>
        <dbReference type="Pfam" id="PF00150"/>
    </source>
</evidence>
<dbReference type="InterPro" id="IPR017853">
    <property type="entry name" value="GH"/>
</dbReference>
<dbReference type="GO" id="GO:0008422">
    <property type="term" value="F:beta-glucosidase activity"/>
    <property type="evidence" value="ECO:0007669"/>
    <property type="project" value="TreeGrafter"/>
</dbReference>
<dbReference type="GO" id="GO:0030245">
    <property type="term" value="P:cellulose catabolic process"/>
    <property type="evidence" value="ECO:0007669"/>
    <property type="project" value="UniProtKB-KW"/>
</dbReference>
<evidence type="ECO:0000313" key="10">
    <source>
        <dbReference type="EMBL" id="SFE10465.1"/>
    </source>
</evidence>
<gene>
    <name evidence="10" type="ORF">SAMN02799615_00369</name>
</gene>
<dbReference type="EMBL" id="FONH01000001">
    <property type="protein sequence ID" value="SFE10465.1"/>
    <property type="molecule type" value="Genomic_DNA"/>
</dbReference>
<sequence length="390" mass="42624">MTVRRRSAGGQPKFRMLPALLLAASLSLIPLSGRAQLANPTYGWNLGNTLEATWSGAVMPTQQLINNVAAAGFNTIRIPCAWDHNADPNTHVINASYMATVTQVVKWAQAANLTVIINDHWDGGWFENSNFNSLDTNVNAKLVSYWTQIANNFKGYNSKLLFAVANEPNVTSQAQTTVLLQYYQNFINAVRATGGNNSTRWLVLQGPGGGNIDNTNSWVTTLPSDPAKHLAFEVHYYAPYQFALMNADASWGSMWYFWGKNYHSSSLTTRNATSSTEESYVTSELQKMQSQFTSKGIPVLLGEFGAIRRTGTTGLTGTELNRHLASRTYFDKYVVSQANSLGIRPVYWDDSDNGTGNNAFGIFNRSTGVLTRPDDARALTGGAALPPPGG</sequence>
<dbReference type="GO" id="GO:0009986">
    <property type="term" value="C:cell surface"/>
    <property type="evidence" value="ECO:0007669"/>
    <property type="project" value="TreeGrafter"/>
</dbReference>
<dbReference type="AlphaFoldDB" id="A0A1I1XSZ7"/>
<keyword evidence="6" id="KW-0624">Polysaccharide degradation</keyword>
<protein>
    <submittedName>
        <fullName evidence="10">Aryl-phospho-beta-D-glucosidase BglC, GH1 family</fullName>
    </submittedName>
</protein>
<keyword evidence="5 7" id="KW-0326">Glycosidase</keyword>
<evidence type="ECO:0000256" key="3">
    <source>
        <dbReference type="ARBA" id="ARBA00023001"/>
    </source>
</evidence>
<comment type="similarity">
    <text evidence="1 7">Belongs to the glycosyl hydrolase 5 (cellulase A) family.</text>
</comment>
<accession>A0A1I1XSZ7</accession>
<evidence type="ECO:0000256" key="7">
    <source>
        <dbReference type="RuleBase" id="RU361153"/>
    </source>
</evidence>
<organism evidence="10 11">
    <name type="scientific">Dyella marensis</name>
    <dbReference type="NCBI Taxonomy" id="500610"/>
    <lineage>
        <taxon>Bacteria</taxon>
        <taxon>Pseudomonadati</taxon>
        <taxon>Pseudomonadota</taxon>
        <taxon>Gammaproteobacteria</taxon>
        <taxon>Lysobacterales</taxon>
        <taxon>Rhodanobacteraceae</taxon>
        <taxon>Dyella</taxon>
    </lineage>
</organism>
<dbReference type="Pfam" id="PF00150">
    <property type="entry name" value="Cellulase"/>
    <property type="match status" value="1"/>
</dbReference>
<evidence type="ECO:0000256" key="8">
    <source>
        <dbReference type="SAM" id="SignalP"/>
    </source>
</evidence>
<name>A0A1I1XSZ7_9GAMM</name>
<dbReference type="InterPro" id="IPR050386">
    <property type="entry name" value="Glycosyl_hydrolase_5"/>
</dbReference>
<evidence type="ECO:0000313" key="11">
    <source>
        <dbReference type="Proteomes" id="UP000199477"/>
    </source>
</evidence>
<proteinExistence type="inferred from homology"/>
<keyword evidence="11" id="KW-1185">Reference proteome</keyword>
<keyword evidence="4" id="KW-0119">Carbohydrate metabolism</keyword>
<feature type="signal peptide" evidence="8">
    <location>
        <begin position="1"/>
        <end position="37"/>
    </location>
</feature>
<dbReference type="PANTHER" id="PTHR31297:SF41">
    <property type="entry name" value="ENDOGLUCANASE, PUTATIVE (AFU_ORTHOLOGUE AFUA_5G01830)-RELATED"/>
    <property type="match status" value="1"/>
</dbReference>
<dbReference type="Proteomes" id="UP000199477">
    <property type="component" value="Unassembled WGS sequence"/>
</dbReference>
<dbReference type="STRING" id="500610.SAMN02799615_00369"/>
<evidence type="ECO:0000256" key="5">
    <source>
        <dbReference type="ARBA" id="ARBA00023295"/>
    </source>
</evidence>
<evidence type="ECO:0000256" key="1">
    <source>
        <dbReference type="ARBA" id="ARBA00005641"/>
    </source>
</evidence>